<name>A0A812C6P2_ACAPH</name>
<evidence type="ECO:0000256" key="3">
    <source>
        <dbReference type="ARBA" id="ARBA00022816"/>
    </source>
</evidence>
<dbReference type="Gene3D" id="3.30.70.330">
    <property type="match status" value="1"/>
</dbReference>
<dbReference type="OrthoDB" id="1049195at2759"/>
<proteinExistence type="predicted"/>
<dbReference type="GO" id="GO:0003729">
    <property type="term" value="F:mRNA binding"/>
    <property type="evidence" value="ECO:0007669"/>
    <property type="project" value="TreeGrafter"/>
</dbReference>
<keyword evidence="3" id="KW-0509">mRNA transport</keyword>
<evidence type="ECO:0000256" key="7">
    <source>
        <dbReference type="SAM" id="MobiDB-lite"/>
    </source>
</evidence>
<dbReference type="AlphaFoldDB" id="A0A812C6P2"/>
<dbReference type="SMART" id="SM00360">
    <property type="entry name" value="RRM"/>
    <property type="match status" value="1"/>
</dbReference>
<gene>
    <name evidence="9" type="ORF">SPHA_30537</name>
</gene>
<evidence type="ECO:0000313" key="9">
    <source>
        <dbReference type="EMBL" id="CAE1257005.1"/>
    </source>
</evidence>
<dbReference type="InterPro" id="IPR051229">
    <property type="entry name" value="ALYREF_mRNA_export"/>
</dbReference>
<dbReference type="EMBL" id="CAHIKZ030001225">
    <property type="protein sequence ID" value="CAE1257005.1"/>
    <property type="molecule type" value="Genomic_DNA"/>
</dbReference>
<dbReference type="PANTHER" id="PTHR19965:SF82">
    <property type="entry name" value="THO COMPLEX SUBUNIT 4"/>
    <property type="match status" value="1"/>
</dbReference>
<evidence type="ECO:0000259" key="8">
    <source>
        <dbReference type="PROSITE" id="PS50102"/>
    </source>
</evidence>
<dbReference type="InterPro" id="IPR025715">
    <property type="entry name" value="FoP_C"/>
</dbReference>
<keyword evidence="2" id="KW-0813">Transport</keyword>
<sequence length="274" mass="28514">MAAVDKLDMSLDDIIKLDKKKGGGTGRRRGGGGRGGNAGRSRGAGNRGRSSRGGTGGFGFRNRGGIQKRRGSNRPTPYVRPKELPDVWQHDLFDGGTTGPIKRVIGGRVSTAGQGKLLISNLDFGVNDSDIQELFAEFGPLKKAAVHYDRSGRSLGTAEVIYERRTDAIKAMKQYNNVPLDGRAMNIQLVGAAATDGTNRLGISGLSNRRAAYGGGGGGVNVGGGNSGGNRGRGRGRGGRGRGGGGSGGQTRKTPTAEELDAQLDAYNARMDTN</sequence>
<dbReference type="SMART" id="SM01218">
    <property type="entry name" value="FoP_duplication"/>
    <property type="match status" value="1"/>
</dbReference>
<dbReference type="Pfam" id="PF00076">
    <property type="entry name" value="RRM_1"/>
    <property type="match status" value="1"/>
</dbReference>
<dbReference type="GO" id="GO:0006406">
    <property type="term" value="P:mRNA export from nucleus"/>
    <property type="evidence" value="ECO:0007669"/>
    <property type="project" value="TreeGrafter"/>
</dbReference>
<dbReference type="InterPro" id="IPR012677">
    <property type="entry name" value="Nucleotide-bd_a/b_plait_sf"/>
</dbReference>
<evidence type="ECO:0000313" key="10">
    <source>
        <dbReference type="Proteomes" id="UP000597762"/>
    </source>
</evidence>
<dbReference type="CDD" id="cd12680">
    <property type="entry name" value="RRM_THOC4"/>
    <property type="match status" value="1"/>
</dbReference>
<dbReference type="InterPro" id="IPR000504">
    <property type="entry name" value="RRM_dom"/>
</dbReference>
<keyword evidence="4 6" id="KW-0694">RNA-binding</keyword>
<evidence type="ECO:0000256" key="2">
    <source>
        <dbReference type="ARBA" id="ARBA00022448"/>
    </source>
</evidence>
<evidence type="ECO:0000256" key="4">
    <source>
        <dbReference type="ARBA" id="ARBA00022884"/>
    </source>
</evidence>
<dbReference type="Proteomes" id="UP000597762">
    <property type="component" value="Unassembled WGS sequence"/>
</dbReference>
<feature type="region of interest" description="Disordered" evidence="7">
    <location>
        <begin position="15"/>
        <end position="82"/>
    </location>
</feature>
<comment type="caution">
    <text evidence="9">The sequence shown here is derived from an EMBL/GenBank/DDBJ whole genome shotgun (WGS) entry which is preliminary data.</text>
</comment>
<evidence type="ECO:0000256" key="1">
    <source>
        <dbReference type="ARBA" id="ARBA00004123"/>
    </source>
</evidence>
<reference evidence="9" key="1">
    <citation type="submission" date="2021-01" db="EMBL/GenBank/DDBJ databases">
        <authorList>
            <person name="Li R."/>
            <person name="Bekaert M."/>
        </authorList>
    </citation>
    <scope>NUCLEOTIDE SEQUENCE</scope>
    <source>
        <strain evidence="9">Farmed</strain>
    </source>
</reference>
<comment type="subcellular location">
    <subcellularLocation>
        <location evidence="1">Nucleus</location>
    </subcellularLocation>
</comment>
<protein>
    <submittedName>
        <fullName evidence="9">THOC4</fullName>
    </submittedName>
</protein>
<dbReference type="GO" id="GO:0005634">
    <property type="term" value="C:nucleus"/>
    <property type="evidence" value="ECO:0007669"/>
    <property type="project" value="UniProtKB-SubCell"/>
</dbReference>
<dbReference type="FunFam" id="3.30.70.330:FF:000273">
    <property type="entry name" value="THO complex subunit 4"/>
    <property type="match status" value="1"/>
</dbReference>
<evidence type="ECO:0000256" key="5">
    <source>
        <dbReference type="ARBA" id="ARBA00023242"/>
    </source>
</evidence>
<dbReference type="PROSITE" id="PS50102">
    <property type="entry name" value="RRM"/>
    <property type="match status" value="1"/>
</dbReference>
<feature type="compositionally biased region" description="Low complexity" evidence="7">
    <location>
        <begin position="39"/>
        <end position="48"/>
    </location>
</feature>
<keyword evidence="5" id="KW-0539">Nucleus</keyword>
<feature type="region of interest" description="Disordered" evidence="7">
    <location>
        <begin position="216"/>
        <end position="274"/>
    </location>
</feature>
<evidence type="ECO:0000256" key="6">
    <source>
        <dbReference type="PROSITE-ProRule" id="PRU00176"/>
    </source>
</evidence>
<feature type="compositionally biased region" description="Gly residues" evidence="7">
    <location>
        <begin position="216"/>
        <end position="231"/>
    </location>
</feature>
<dbReference type="PANTHER" id="PTHR19965">
    <property type="entry name" value="RNA AND EXPORT FACTOR BINDING PROTEIN"/>
    <property type="match status" value="1"/>
</dbReference>
<keyword evidence="10" id="KW-1185">Reference proteome</keyword>
<organism evidence="9 10">
    <name type="scientific">Acanthosepion pharaonis</name>
    <name type="common">Pharaoh cuttlefish</name>
    <name type="synonym">Sepia pharaonis</name>
    <dbReference type="NCBI Taxonomy" id="158019"/>
    <lineage>
        <taxon>Eukaryota</taxon>
        <taxon>Metazoa</taxon>
        <taxon>Spiralia</taxon>
        <taxon>Lophotrochozoa</taxon>
        <taxon>Mollusca</taxon>
        <taxon>Cephalopoda</taxon>
        <taxon>Coleoidea</taxon>
        <taxon>Decapodiformes</taxon>
        <taxon>Sepiida</taxon>
        <taxon>Sepiina</taxon>
        <taxon>Sepiidae</taxon>
        <taxon>Acanthosepion</taxon>
    </lineage>
</organism>
<accession>A0A812C6P2</accession>
<dbReference type="SUPFAM" id="SSF54928">
    <property type="entry name" value="RNA-binding domain, RBD"/>
    <property type="match status" value="1"/>
</dbReference>
<feature type="domain" description="RRM" evidence="8">
    <location>
        <begin position="115"/>
        <end position="192"/>
    </location>
</feature>
<dbReference type="InterPro" id="IPR035979">
    <property type="entry name" value="RBD_domain_sf"/>
</dbReference>
<dbReference type="Pfam" id="PF13865">
    <property type="entry name" value="FoP_duplication"/>
    <property type="match status" value="1"/>
</dbReference>